<evidence type="ECO:0000313" key="2">
    <source>
        <dbReference type="Proteomes" id="UP000828390"/>
    </source>
</evidence>
<dbReference type="AlphaFoldDB" id="A0A9D4E504"/>
<sequence length="127" mass="14590">MNDKFPAPWCPGGHVFQPIQTNFELFHDDRTINVPSRVLKSKNAPPGDHVFQPTWTISELFHEDRTINVASRVLTRKNAPPPGCDFHDDQAIQVVTRVSTRFYYGHITKGHAFQQTRTIFETIRDST</sequence>
<comment type="caution">
    <text evidence="1">The sequence shown here is derived from an EMBL/GenBank/DDBJ whole genome shotgun (WGS) entry which is preliminary data.</text>
</comment>
<name>A0A9D4E504_DREPO</name>
<evidence type="ECO:0000313" key="1">
    <source>
        <dbReference type="EMBL" id="KAH3772873.1"/>
    </source>
</evidence>
<dbReference type="Proteomes" id="UP000828390">
    <property type="component" value="Unassembled WGS sequence"/>
</dbReference>
<reference evidence="1" key="1">
    <citation type="journal article" date="2019" name="bioRxiv">
        <title>The Genome of the Zebra Mussel, Dreissena polymorpha: A Resource for Invasive Species Research.</title>
        <authorList>
            <person name="McCartney M.A."/>
            <person name="Auch B."/>
            <person name="Kono T."/>
            <person name="Mallez S."/>
            <person name="Zhang Y."/>
            <person name="Obille A."/>
            <person name="Becker A."/>
            <person name="Abrahante J.E."/>
            <person name="Garbe J."/>
            <person name="Badalamenti J.P."/>
            <person name="Herman A."/>
            <person name="Mangelson H."/>
            <person name="Liachko I."/>
            <person name="Sullivan S."/>
            <person name="Sone E.D."/>
            <person name="Koren S."/>
            <person name="Silverstein K.A.T."/>
            <person name="Beckman K.B."/>
            <person name="Gohl D.M."/>
        </authorList>
    </citation>
    <scope>NUCLEOTIDE SEQUENCE</scope>
    <source>
        <strain evidence="1">Duluth1</strain>
        <tissue evidence="1">Whole animal</tissue>
    </source>
</reference>
<protein>
    <submittedName>
        <fullName evidence="1">Uncharacterized protein</fullName>
    </submittedName>
</protein>
<accession>A0A9D4E504</accession>
<gene>
    <name evidence="1" type="ORF">DPMN_174220</name>
</gene>
<reference evidence="1" key="2">
    <citation type="submission" date="2020-11" db="EMBL/GenBank/DDBJ databases">
        <authorList>
            <person name="McCartney M.A."/>
            <person name="Auch B."/>
            <person name="Kono T."/>
            <person name="Mallez S."/>
            <person name="Becker A."/>
            <person name="Gohl D.M."/>
            <person name="Silverstein K.A.T."/>
            <person name="Koren S."/>
            <person name="Bechman K.B."/>
            <person name="Herman A."/>
            <person name="Abrahante J.E."/>
            <person name="Garbe J."/>
        </authorList>
    </citation>
    <scope>NUCLEOTIDE SEQUENCE</scope>
    <source>
        <strain evidence="1">Duluth1</strain>
        <tissue evidence="1">Whole animal</tissue>
    </source>
</reference>
<keyword evidence="2" id="KW-1185">Reference proteome</keyword>
<proteinExistence type="predicted"/>
<dbReference type="EMBL" id="JAIWYP010000009">
    <property type="protein sequence ID" value="KAH3772873.1"/>
    <property type="molecule type" value="Genomic_DNA"/>
</dbReference>
<organism evidence="1 2">
    <name type="scientific">Dreissena polymorpha</name>
    <name type="common">Zebra mussel</name>
    <name type="synonym">Mytilus polymorpha</name>
    <dbReference type="NCBI Taxonomy" id="45954"/>
    <lineage>
        <taxon>Eukaryota</taxon>
        <taxon>Metazoa</taxon>
        <taxon>Spiralia</taxon>
        <taxon>Lophotrochozoa</taxon>
        <taxon>Mollusca</taxon>
        <taxon>Bivalvia</taxon>
        <taxon>Autobranchia</taxon>
        <taxon>Heteroconchia</taxon>
        <taxon>Euheterodonta</taxon>
        <taxon>Imparidentia</taxon>
        <taxon>Neoheterodontei</taxon>
        <taxon>Myida</taxon>
        <taxon>Dreissenoidea</taxon>
        <taxon>Dreissenidae</taxon>
        <taxon>Dreissena</taxon>
    </lineage>
</organism>